<sequence length="114" mass="12644">MADAMTHFDIKKGWFSKIDGGNLKTLMEEVFGSVKEEGELLVSSYGAMARIEAKIVSKTVLDVATTNVDDTKALSDEEILNSKRKLNEFLEKATGFDAKARMKRAQQKAKKGEL</sequence>
<dbReference type="InterPro" id="IPR040713">
    <property type="entry name" value="DUF5611"/>
</dbReference>
<evidence type="ECO:0000313" key="2">
    <source>
        <dbReference type="EMBL" id="AYQ55525.1"/>
    </source>
</evidence>
<dbReference type="Pfam" id="PF18446">
    <property type="entry name" value="DUF5611"/>
    <property type="match status" value="1"/>
</dbReference>
<dbReference type="Proteomes" id="UP000273278">
    <property type="component" value="Chromosome"/>
</dbReference>
<dbReference type="Gene3D" id="3.30.310.190">
    <property type="match status" value="1"/>
</dbReference>
<gene>
    <name evidence="2" type="ORF">BKD89_06925</name>
</gene>
<accession>A0A3G3II67</accession>
<organism evidence="2 3">
    <name type="scientific">Methanomethylophilus alvi</name>
    <dbReference type="NCBI Taxonomy" id="1291540"/>
    <lineage>
        <taxon>Archaea</taxon>
        <taxon>Methanobacteriati</taxon>
        <taxon>Thermoplasmatota</taxon>
        <taxon>Thermoplasmata</taxon>
        <taxon>Methanomassiliicoccales</taxon>
        <taxon>Methanomethylophilaceae</taxon>
        <taxon>Methanomethylophilus</taxon>
    </lineage>
</organism>
<dbReference type="AlphaFoldDB" id="A0A3G3II67"/>
<dbReference type="EMBL" id="CP017686">
    <property type="protein sequence ID" value="AYQ55525.1"/>
    <property type="molecule type" value="Genomic_DNA"/>
</dbReference>
<evidence type="ECO:0000313" key="3">
    <source>
        <dbReference type="Proteomes" id="UP000273278"/>
    </source>
</evidence>
<dbReference type="GeneID" id="41322183"/>
<name>A0A3G3II67_9ARCH</name>
<dbReference type="OMA" id="NIMQEYQ"/>
<dbReference type="RefSeq" id="WP_015505299.1">
    <property type="nucleotide sequence ID" value="NZ_CAYARL010000004.1"/>
</dbReference>
<feature type="domain" description="DUF5611" evidence="1">
    <location>
        <begin position="5"/>
        <end position="107"/>
    </location>
</feature>
<evidence type="ECO:0000259" key="1">
    <source>
        <dbReference type="Pfam" id="PF18446"/>
    </source>
</evidence>
<protein>
    <recommendedName>
        <fullName evidence="1">DUF5611 domain-containing protein</fullName>
    </recommendedName>
</protein>
<reference evidence="2 3" key="1">
    <citation type="submission" date="2016-10" db="EMBL/GenBank/DDBJ databases">
        <title>Complete genome of the TMA-utilizing, human hosted archaeon Methanomethylophilus alvus Gen. nov, sp. nov., strain Mx-05, derived from a pure culture.</title>
        <authorList>
            <person name="Brugere J.-F."/>
            <person name="Ben Hania W."/>
            <person name="Chaudhary P.P."/>
            <person name="Gaci N."/>
            <person name="Borrel G."/>
            <person name="Cao Van Tuat L."/>
            <person name="Fardeau M.-L."/>
            <person name="Harris H.M.B."/>
            <person name="O'Toole P.W."/>
            <person name="Ollivier B."/>
        </authorList>
    </citation>
    <scope>NUCLEOTIDE SEQUENCE [LARGE SCALE GENOMIC DNA]</scope>
    <source>
        <strain evidence="2 3">Mx-05</strain>
    </source>
</reference>
<proteinExistence type="predicted"/>